<dbReference type="InterPro" id="IPR036390">
    <property type="entry name" value="WH_DNA-bd_sf"/>
</dbReference>
<comment type="similarity">
    <text evidence="4">Belongs to the eIF-3 subunit C family.</text>
</comment>
<keyword evidence="2 4" id="KW-0396">Initiation factor</keyword>
<dbReference type="PROSITE" id="PS50250">
    <property type="entry name" value="PCI"/>
    <property type="match status" value="1"/>
</dbReference>
<feature type="compositionally biased region" description="Basic and acidic residues" evidence="5">
    <location>
        <begin position="148"/>
        <end position="161"/>
    </location>
</feature>
<dbReference type="InterPro" id="IPR000717">
    <property type="entry name" value="PCI_dom"/>
</dbReference>
<evidence type="ECO:0000313" key="8">
    <source>
        <dbReference type="Proteomes" id="UP001142055"/>
    </source>
</evidence>
<evidence type="ECO:0000256" key="2">
    <source>
        <dbReference type="ARBA" id="ARBA00022540"/>
    </source>
</evidence>
<evidence type="ECO:0000256" key="5">
    <source>
        <dbReference type="SAM" id="MobiDB-lite"/>
    </source>
</evidence>
<dbReference type="InterPro" id="IPR027516">
    <property type="entry name" value="EIF3C"/>
</dbReference>
<dbReference type="GO" id="GO:0016282">
    <property type="term" value="C:eukaryotic 43S preinitiation complex"/>
    <property type="evidence" value="ECO:0007669"/>
    <property type="project" value="UniProtKB-UniRule"/>
</dbReference>
<sequence>MSGRFFKHLSDTESESEDSEEEVIQTKAPIQPTYGMSDDEEETKRVVRTAKEKHYDELNNIIKLIRNHKKIKDVSKLLSGFEDLTRAFQKAKTVIDREENGKIPKFYIRTLAELEDFVNENWEDRKNMNKNNSKSLTTMRQKLRKYNKDFEQEISDYRENPEDIEDEKDSEVEESDSDDSRDIRLSHERTKSVDEDSIARNKIQDSKDDGGSGSDSDDSIDWDISSDSDSSDSDDDYGGNLAAKFLKKDTDKDKEIKKREKKVKERKKKEDEGGEWTTVEGSQAAEKPKMFAKDAEINHQVMAKKLIEVMAMRGKKRVDRLDQIDMLNELLTINRQNNFGPALEVKILLGLQSALTDYGSSSCMKVDVWRKYLDNMDLLIELLNANPEMAISETIPEDQESFQNLPYKVQGCILTWIEKMDEEFVKMLQVCDAHSPDYIERLRDEIRVVDIIERVRKYLENATHAIPQDLCRVYILTIDYLYYKFDSKIVEMRDQAKEKITNHTYRINMLFKGQNEEDCIPKDDADLSSLEIIDRLCKYIYVHDQTERIRKLAILCQVYNYALHDCWFESRDLMLMSCLPSTILNHKSDIQLQVLYNRALVQLGLCAFRHGHIQEAHSSLLDILLKGRVRELLAQGFNNKTVERSPEQAKLEKRCQIPFHKHINVDLIECVYLVSSMLLEIPDVASNEFSVRKKLISRSFFNQLRKNEEQPLVGVPEAMREHVVAASKAMRIGNWKQCQDYIINEKMNAKVWNFFYNADNVRAMLSQKIREESLRTYLFTYSHVYDSISIDTLAEMFSIESATVHSQISKMIINEELMASLDEPTRTVVMHRTEPSRIQSLALQLADKVHMLLEYNERLWELKMTPLGHFNQGGRYDRNFQNRTGNRRDGQRQGTRGQGGGNRQNRGGYYPDRPNRERRHRQPQTARE</sequence>
<feature type="compositionally biased region" description="Acidic residues" evidence="5">
    <location>
        <begin position="215"/>
        <end position="237"/>
    </location>
</feature>
<dbReference type="SUPFAM" id="SSF46785">
    <property type="entry name" value="Winged helix' DNA-binding domain"/>
    <property type="match status" value="1"/>
</dbReference>
<feature type="domain" description="PCI" evidence="6">
    <location>
        <begin position="659"/>
        <end position="835"/>
    </location>
</feature>
<feature type="region of interest" description="Disordered" evidence="5">
    <location>
        <begin position="254"/>
        <end position="282"/>
    </location>
</feature>
<dbReference type="GO" id="GO:0003743">
    <property type="term" value="F:translation initiation factor activity"/>
    <property type="evidence" value="ECO:0007669"/>
    <property type="project" value="UniProtKB-UniRule"/>
</dbReference>
<feature type="compositionally biased region" description="Basic and acidic residues" evidence="5">
    <location>
        <begin position="178"/>
        <end position="210"/>
    </location>
</feature>
<dbReference type="GO" id="GO:0001732">
    <property type="term" value="P:formation of cytoplasmic translation initiation complex"/>
    <property type="evidence" value="ECO:0007669"/>
    <property type="project" value="UniProtKB-UniRule"/>
</dbReference>
<comment type="caution">
    <text evidence="7">The sequence shown here is derived from an EMBL/GenBank/DDBJ whole genome shotgun (WGS) entry which is preliminary data.</text>
</comment>
<feature type="compositionally biased region" description="Acidic residues" evidence="5">
    <location>
        <begin position="162"/>
        <end position="177"/>
    </location>
</feature>
<comment type="subunit">
    <text evidence="4">Component of the eukaryotic translation initiation factor 3 (eIF-3) complex.</text>
</comment>
<dbReference type="AlphaFoldDB" id="A0A9Q0M3I2"/>
<dbReference type="Pfam" id="PF26569">
    <property type="entry name" value="EIF3CL_C"/>
    <property type="match status" value="1"/>
</dbReference>
<dbReference type="HAMAP" id="MF_03002">
    <property type="entry name" value="eIF3c"/>
    <property type="match status" value="1"/>
</dbReference>
<evidence type="ECO:0000256" key="4">
    <source>
        <dbReference type="HAMAP-Rule" id="MF_03002"/>
    </source>
</evidence>
<dbReference type="PANTHER" id="PTHR13937:SF0">
    <property type="entry name" value="EUKARYOTIC TRANSLATION INITIATION FACTOR 3 SUBUNIT C-RELATED"/>
    <property type="match status" value="1"/>
</dbReference>
<dbReference type="FunFam" id="1.10.10.10:FF:000300">
    <property type="entry name" value="Eukaryotic translation initiation factor 3 subunit C"/>
    <property type="match status" value="1"/>
</dbReference>
<dbReference type="InterPro" id="IPR058999">
    <property type="entry name" value="EIF3CL_C"/>
</dbReference>
<dbReference type="Proteomes" id="UP001142055">
    <property type="component" value="Chromosome 3"/>
</dbReference>
<evidence type="ECO:0000256" key="3">
    <source>
        <dbReference type="ARBA" id="ARBA00022917"/>
    </source>
</evidence>
<comment type="subcellular location">
    <subcellularLocation>
        <location evidence="4">Cytoplasm</location>
    </subcellularLocation>
</comment>
<organism evidence="7 8">
    <name type="scientific">Blomia tropicalis</name>
    <name type="common">Mite</name>
    <dbReference type="NCBI Taxonomy" id="40697"/>
    <lineage>
        <taxon>Eukaryota</taxon>
        <taxon>Metazoa</taxon>
        <taxon>Ecdysozoa</taxon>
        <taxon>Arthropoda</taxon>
        <taxon>Chelicerata</taxon>
        <taxon>Arachnida</taxon>
        <taxon>Acari</taxon>
        <taxon>Acariformes</taxon>
        <taxon>Sarcoptiformes</taxon>
        <taxon>Astigmata</taxon>
        <taxon>Glycyphagoidea</taxon>
        <taxon>Echimyopodidae</taxon>
        <taxon>Blomia</taxon>
    </lineage>
</organism>
<dbReference type="Pfam" id="PF01399">
    <property type="entry name" value="PCI"/>
    <property type="match status" value="1"/>
</dbReference>
<evidence type="ECO:0000313" key="7">
    <source>
        <dbReference type="EMBL" id="KAJ6216740.1"/>
    </source>
</evidence>
<keyword evidence="3 4" id="KW-0648">Protein biosynthesis</keyword>
<dbReference type="InterPro" id="IPR008905">
    <property type="entry name" value="EIF3C_N_dom"/>
</dbReference>
<feature type="compositionally biased region" description="Basic and acidic residues" evidence="5">
    <location>
        <begin position="875"/>
        <end position="891"/>
    </location>
</feature>
<dbReference type="GO" id="GO:0033290">
    <property type="term" value="C:eukaryotic 48S preinitiation complex"/>
    <property type="evidence" value="ECO:0007669"/>
    <property type="project" value="UniProtKB-UniRule"/>
</dbReference>
<accession>A0A9Q0M3I2</accession>
<dbReference type="PANTHER" id="PTHR13937">
    <property type="entry name" value="EUKARYOTIC TRANSLATION INITATION FACTOR 3, SUBUNIT 8 EIF3S8 -RELATED"/>
    <property type="match status" value="1"/>
</dbReference>
<dbReference type="OMA" id="FRCGLIK"/>
<proteinExistence type="inferred from homology"/>
<gene>
    <name evidence="7" type="ORF">RDWZM_007897</name>
</gene>
<evidence type="ECO:0000256" key="1">
    <source>
        <dbReference type="ARBA" id="ARBA00022490"/>
    </source>
</evidence>
<protein>
    <recommendedName>
        <fullName evidence="4">Eukaryotic translation initiation factor 3 subunit C</fullName>
        <shortName evidence="4">eIF3c</shortName>
    </recommendedName>
    <alternativeName>
        <fullName evidence="4">Eukaryotic translation initiation factor 3 subunit 8</fullName>
    </alternativeName>
</protein>
<dbReference type="GO" id="GO:0005852">
    <property type="term" value="C:eukaryotic translation initiation factor 3 complex"/>
    <property type="evidence" value="ECO:0007669"/>
    <property type="project" value="UniProtKB-UniRule"/>
</dbReference>
<comment type="function">
    <text evidence="4">Component of the eukaryotic translation initiation factor 3 (eIF-3) complex, which is involved in protein synthesis of a specialized repertoire of mRNAs and, together with other initiation factors, stimulates binding of mRNA and methionyl-tRNAi to the 40S ribosome. The eIF-3 complex specifically targets and initiates translation of a subset of mRNAs involved in cell proliferation.</text>
</comment>
<dbReference type="EMBL" id="JAPWDV010000003">
    <property type="protein sequence ID" value="KAJ6216740.1"/>
    <property type="molecule type" value="Genomic_DNA"/>
</dbReference>
<dbReference type="SMART" id="SM00088">
    <property type="entry name" value="PINT"/>
    <property type="match status" value="1"/>
</dbReference>
<dbReference type="GO" id="GO:0003723">
    <property type="term" value="F:RNA binding"/>
    <property type="evidence" value="ECO:0007669"/>
    <property type="project" value="InterPro"/>
</dbReference>
<dbReference type="Pfam" id="PF05470">
    <property type="entry name" value="eIF-3c_N"/>
    <property type="match status" value="1"/>
</dbReference>
<feature type="region of interest" description="Disordered" evidence="5">
    <location>
        <begin position="148"/>
        <end position="238"/>
    </location>
</feature>
<dbReference type="GO" id="GO:0031369">
    <property type="term" value="F:translation initiation factor binding"/>
    <property type="evidence" value="ECO:0007669"/>
    <property type="project" value="InterPro"/>
</dbReference>
<keyword evidence="8" id="KW-1185">Reference proteome</keyword>
<keyword evidence="1 4" id="KW-0963">Cytoplasm</keyword>
<feature type="region of interest" description="Disordered" evidence="5">
    <location>
        <begin position="871"/>
        <end position="928"/>
    </location>
</feature>
<evidence type="ECO:0000259" key="6">
    <source>
        <dbReference type="PROSITE" id="PS50250"/>
    </source>
</evidence>
<feature type="region of interest" description="Disordered" evidence="5">
    <location>
        <begin position="1"/>
        <end position="42"/>
    </location>
</feature>
<name>A0A9Q0M3I2_BLOTA</name>
<feature type="compositionally biased region" description="Acidic residues" evidence="5">
    <location>
        <begin position="12"/>
        <end position="23"/>
    </location>
</feature>
<reference evidence="7" key="1">
    <citation type="submission" date="2022-12" db="EMBL/GenBank/DDBJ databases">
        <title>Genome assemblies of Blomia tropicalis.</title>
        <authorList>
            <person name="Cui Y."/>
        </authorList>
    </citation>
    <scope>NUCLEOTIDE SEQUENCE</scope>
    <source>
        <tissue evidence="7">Adult mites</tissue>
    </source>
</reference>